<organism evidence="1 2">
    <name type="scientific">Cytobacillus kochii</name>
    <dbReference type="NCBI Taxonomy" id="859143"/>
    <lineage>
        <taxon>Bacteria</taxon>
        <taxon>Bacillati</taxon>
        <taxon>Bacillota</taxon>
        <taxon>Bacilli</taxon>
        <taxon>Bacillales</taxon>
        <taxon>Bacillaceae</taxon>
        <taxon>Cytobacillus</taxon>
    </lineage>
</organism>
<evidence type="ECO:0000313" key="2">
    <source>
        <dbReference type="Proteomes" id="UP000215137"/>
    </source>
</evidence>
<keyword evidence="2" id="KW-1185">Reference proteome</keyword>
<dbReference type="KEGG" id="bko:CKF48_06380"/>
<dbReference type="EMBL" id="CP022983">
    <property type="protein sequence ID" value="ASV66986.1"/>
    <property type="molecule type" value="Genomic_DNA"/>
</dbReference>
<name>A0A248TFM4_9BACI</name>
<dbReference type="Proteomes" id="UP000215137">
    <property type="component" value="Chromosome"/>
</dbReference>
<dbReference type="RefSeq" id="WP_095370561.1">
    <property type="nucleotide sequence ID" value="NZ_CP022983.1"/>
</dbReference>
<proteinExistence type="predicted"/>
<dbReference type="OrthoDB" id="2647637at2"/>
<protein>
    <submittedName>
        <fullName evidence="1">Uncharacterized protein</fullName>
    </submittedName>
</protein>
<gene>
    <name evidence="1" type="ORF">CKF48_06380</name>
</gene>
<sequence>MEAAKQWLAIPKHTREMLVRNVFCSNCGETEIVKYTIESGDYGPILKGKCKTCGTEIARVIE</sequence>
<accession>A0A248TFM4</accession>
<evidence type="ECO:0000313" key="1">
    <source>
        <dbReference type="EMBL" id="ASV66986.1"/>
    </source>
</evidence>
<dbReference type="AlphaFoldDB" id="A0A248TFM4"/>
<reference evidence="1 2" key="1">
    <citation type="submission" date="2017-08" db="EMBL/GenBank/DDBJ databases">
        <title>Complete Genome Sequence of Bacillus kochii Oregon-R-modENCODE STRAIN BDGP4, isolated from Drosophila melanogaster gut.</title>
        <authorList>
            <person name="Wan K.H."/>
            <person name="Yu C."/>
            <person name="Park S."/>
            <person name="Hammonds A.S."/>
            <person name="Booth B.W."/>
            <person name="Celniker S.E."/>
        </authorList>
    </citation>
    <scope>NUCLEOTIDE SEQUENCE [LARGE SCALE GENOMIC DNA]</scope>
    <source>
        <strain evidence="1 2">BDGP4</strain>
    </source>
</reference>